<feature type="domain" description="Gram-positive pilin subunit D1 N-terminal" evidence="8">
    <location>
        <begin position="49"/>
        <end position="187"/>
    </location>
</feature>
<feature type="transmembrane region" description="Helical" evidence="5">
    <location>
        <begin position="467"/>
        <end position="486"/>
    </location>
</feature>
<evidence type="ECO:0000259" key="7">
    <source>
        <dbReference type="Pfam" id="PF00746"/>
    </source>
</evidence>
<evidence type="ECO:0000256" key="4">
    <source>
        <dbReference type="ARBA" id="ARBA00023088"/>
    </source>
</evidence>
<organism evidence="9 10">
    <name type="scientific">Leucobacter chromiireducens subsp. chromiireducens</name>
    <dbReference type="NCBI Taxonomy" id="660067"/>
    <lineage>
        <taxon>Bacteria</taxon>
        <taxon>Bacillati</taxon>
        <taxon>Actinomycetota</taxon>
        <taxon>Actinomycetes</taxon>
        <taxon>Micrococcales</taxon>
        <taxon>Microbacteriaceae</taxon>
        <taxon>Leucobacter</taxon>
    </lineage>
</organism>
<evidence type="ECO:0000256" key="6">
    <source>
        <dbReference type="SAM" id="SignalP"/>
    </source>
</evidence>
<evidence type="ECO:0000313" key="10">
    <source>
        <dbReference type="Proteomes" id="UP001646141"/>
    </source>
</evidence>
<feature type="signal peptide" evidence="6">
    <location>
        <begin position="1"/>
        <end position="34"/>
    </location>
</feature>
<dbReference type="InterPro" id="IPR013783">
    <property type="entry name" value="Ig-like_fold"/>
</dbReference>
<evidence type="ECO:0000256" key="5">
    <source>
        <dbReference type="SAM" id="Phobius"/>
    </source>
</evidence>
<dbReference type="NCBIfam" id="NF033902">
    <property type="entry name" value="iso_D2_wall_anc"/>
    <property type="match status" value="1"/>
</dbReference>
<dbReference type="InterPro" id="IPR019931">
    <property type="entry name" value="LPXTG_anchor"/>
</dbReference>
<dbReference type="NCBIfam" id="TIGR01167">
    <property type="entry name" value="LPXTG_anchor"/>
    <property type="match status" value="1"/>
</dbReference>
<dbReference type="Pfam" id="PF16555">
    <property type="entry name" value="GramPos_pilinD1"/>
    <property type="match status" value="1"/>
</dbReference>
<accession>A0ABS1SMS6</accession>
<evidence type="ECO:0000256" key="2">
    <source>
        <dbReference type="ARBA" id="ARBA00022525"/>
    </source>
</evidence>
<dbReference type="Pfam" id="PF00746">
    <property type="entry name" value="Gram_pos_anchor"/>
    <property type="match status" value="1"/>
</dbReference>
<keyword evidence="2" id="KW-0964">Secreted</keyword>
<dbReference type="Proteomes" id="UP001646141">
    <property type="component" value="Unassembled WGS sequence"/>
</dbReference>
<keyword evidence="4" id="KW-0572">Peptidoglycan-anchor</keyword>
<dbReference type="InterPro" id="IPR026466">
    <property type="entry name" value="Fim_isopep_form_D2_dom"/>
</dbReference>
<evidence type="ECO:0000256" key="3">
    <source>
        <dbReference type="ARBA" id="ARBA00022729"/>
    </source>
</evidence>
<feature type="chain" id="PRO_5046896851" evidence="6">
    <location>
        <begin position="35"/>
        <end position="493"/>
    </location>
</feature>
<reference evidence="9 10" key="1">
    <citation type="submission" date="2018-09" db="EMBL/GenBank/DDBJ databases">
        <title>Comparative genomics of Leucobacter spp.</title>
        <authorList>
            <person name="Reis A.C."/>
            <person name="Kolvenbach B.A."/>
            <person name="Corvini P.F.X."/>
            <person name="Nunes O.C."/>
        </authorList>
    </citation>
    <scope>NUCLEOTIDE SEQUENCE [LARGE SCALE GENOMIC DNA]</scope>
    <source>
        <strain evidence="9 10">L-1</strain>
    </source>
</reference>
<evidence type="ECO:0000313" key="9">
    <source>
        <dbReference type="EMBL" id="MBL3689478.1"/>
    </source>
</evidence>
<dbReference type="Gene3D" id="2.60.40.10">
    <property type="entry name" value="Immunoglobulins"/>
    <property type="match status" value="2"/>
</dbReference>
<dbReference type="InterPro" id="IPR048052">
    <property type="entry name" value="FM1-like"/>
</dbReference>
<dbReference type="NCBIfam" id="TIGR04226">
    <property type="entry name" value="RrgB_K2N_iso_D2"/>
    <property type="match status" value="1"/>
</dbReference>
<dbReference type="Gene3D" id="2.60.40.740">
    <property type="match status" value="1"/>
</dbReference>
<keyword evidence="5" id="KW-1133">Transmembrane helix</keyword>
<sequence>MSVPTNRGTRVLAAGGVLALGLAGMLATTTAANATDAAPGNIDTSVTDGSIIIHKHETIDPAIDGDPKTGAYTGGDAIDGAGFTAWPITSLNLTDAADWDGLSALAAQVNASGACEVPGETLGTSLGEQVTTGGLATFPGLTVGAYLVCETTLPDGASVGSAPFIVTVPSPYAGEWLYDVHVFPKNTLNVVEKTVDAPDGYGLGSKVSFPVSTTINPLPSGDPYTSFIISDTLDSRLGTPTVESVQIDGVDVPYTLEGAGNNLIVVVDPAAVNANIGGTIEVVFSGIVESLGTGSDSGEISNTATLFVNDPNQDGEGVPSNTVTTKWGDLTISKVDADSTSTGLVGALFEVYESSDPYAADCSTTTPGAGPIEVNGDTEFASVTGGIVNIGGLYVTDSSNTPNDTAAERCYFVKETQAPAGFVTPTGDAAFTAVSVTPGVSSAADVVIENTKQSVPELPLTGGAGQAGLIAGGIALLVAGVAFAAARRRKVEA</sequence>
<gene>
    <name evidence="9" type="ORF">D3226_05820</name>
</gene>
<keyword evidence="1" id="KW-0134">Cell wall</keyword>
<name>A0ABS1SMS6_9MICO</name>
<proteinExistence type="predicted"/>
<keyword evidence="5" id="KW-0472">Membrane</keyword>
<keyword evidence="5" id="KW-0812">Transmembrane</keyword>
<comment type="caution">
    <text evidence="9">The sequence shown here is derived from an EMBL/GenBank/DDBJ whole genome shotgun (WGS) entry which is preliminary data.</text>
</comment>
<evidence type="ECO:0000256" key="1">
    <source>
        <dbReference type="ARBA" id="ARBA00022512"/>
    </source>
</evidence>
<dbReference type="RefSeq" id="WP_202381401.1">
    <property type="nucleotide sequence ID" value="NZ_BAAAMA010000004.1"/>
</dbReference>
<evidence type="ECO:0000259" key="8">
    <source>
        <dbReference type="Pfam" id="PF16555"/>
    </source>
</evidence>
<dbReference type="InterPro" id="IPR032364">
    <property type="entry name" value="GramPos_pilinD1_N"/>
</dbReference>
<protein>
    <submittedName>
        <fullName evidence="9">Isopeptide-forming domain-containing fimbrial protein</fullName>
    </submittedName>
</protein>
<keyword evidence="3 6" id="KW-0732">Signal</keyword>
<feature type="domain" description="Gram-positive cocci surface proteins LPxTG" evidence="7">
    <location>
        <begin position="451"/>
        <end position="491"/>
    </location>
</feature>
<keyword evidence="10" id="KW-1185">Reference proteome</keyword>
<dbReference type="EMBL" id="QYAD01000001">
    <property type="protein sequence ID" value="MBL3689478.1"/>
    <property type="molecule type" value="Genomic_DNA"/>
</dbReference>